<dbReference type="Pfam" id="PF22936">
    <property type="entry name" value="Pol_BBD"/>
    <property type="match status" value="1"/>
</dbReference>
<feature type="region of interest" description="Disordered" evidence="18">
    <location>
        <begin position="704"/>
        <end position="735"/>
    </location>
</feature>
<keyword evidence="15" id="KW-0233">DNA recombination</keyword>
<evidence type="ECO:0000256" key="18">
    <source>
        <dbReference type="SAM" id="MobiDB-lite"/>
    </source>
</evidence>
<evidence type="ECO:0000256" key="7">
    <source>
        <dbReference type="ARBA" id="ARBA00022759"/>
    </source>
</evidence>
<dbReference type="InterPro" id="IPR054722">
    <property type="entry name" value="PolX-like_BBD"/>
</dbReference>
<evidence type="ECO:0000256" key="13">
    <source>
        <dbReference type="ARBA" id="ARBA00022932"/>
    </source>
</evidence>
<dbReference type="Pfam" id="PF25597">
    <property type="entry name" value="SH3_retrovirus"/>
    <property type="match status" value="1"/>
</dbReference>
<dbReference type="GO" id="GO:0006310">
    <property type="term" value="P:DNA recombination"/>
    <property type="evidence" value="ECO:0007669"/>
    <property type="project" value="UniProtKB-KW"/>
</dbReference>
<keyword evidence="11" id="KW-0229">DNA integration</keyword>
<dbReference type="Gene3D" id="3.30.420.10">
    <property type="entry name" value="Ribonuclease H-like superfamily/Ribonuclease H"/>
    <property type="match status" value="1"/>
</dbReference>
<keyword evidence="2" id="KW-1188">Viral release from host cell</keyword>
<dbReference type="GO" id="GO:0003964">
    <property type="term" value="F:RNA-directed DNA polymerase activity"/>
    <property type="evidence" value="ECO:0007669"/>
    <property type="project" value="UniProtKB-KW"/>
</dbReference>
<dbReference type="CDD" id="cd09272">
    <property type="entry name" value="RNase_HI_RT_Ty1"/>
    <property type="match status" value="1"/>
</dbReference>
<dbReference type="PANTHER" id="PTHR42648:SF11">
    <property type="entry name" value="TRANSPOSON TY4-P GAG-POL POLYPROTEIN"/>
    <property type="match status" value="1"/>
</dbReference>
<dbReference type="InterPro" id="IPR039537">
    <property type="entry name" value="Retrotran_Ty1/copia-like"/>
</dbReference>
<keyword evidence="16" id="KW-0511">Multifunctional enzyme</keyword>
<dbReference type="InterPro" id="IPR001584">
    <property type="entry name" value="Integrase_cat-core"/>
</dbReference>
<comment type="function">
    <text evidence="1">The aspartyl protease (PR) mediates the proteolytic cleavages of the Gag and Gag-Pol polyproteins after assembly of the VLP.</text>
</comment>
<dbReference type="GO" id="GO:0006508">
    <property type="term" value="P:proteolysis"/>
    <property type="evidence" value="ECO:0007669"/>
    <property type="project" value="UniProtKB-KW"/>
</dbReference>
<dbReference type="InterPro" id="IPR001878">
    <property type="entry name" value="Znf_CCHC"/>
</dbReference>
<keyword evidence="10" id="KW-0460">Magnesium</keyword>
<evidence type="ECO:0000256" key="12">
    <source>
        <dbReference type="ARBA" id="ARBA00022918"/>
    </source>
</evidence>
<evidence type="ECO:0000256" key="5">
    <source>
        <dbReference type="ARBA" id="ARBA00022723"/>
    </source>
</evidence>
<dbReference type="EMBL" id="WVUK01000055">
    <property type="protein sequence ID" value="KAF7493756.1"/>
    <property type="molecule type" value="Genomic_DNA"/>
</dbReference>
<feature type="region of interest" description="Disordered" evidence="18">
    <location>
        <begin position="751"/>
        <end position="789"/>
    </location>
</feature>
<keyword evidence="8" id="KW-0378">Hydrolase</keyword>
<keyword evidence="5" id="KW-0479">Metal-binding</keyword>
<evidence type="ECO:0000256" key="9">
    <source>
        <dbReference type="ARBA" id="ARBA00022840"/>
    </source>
</evidence>
<dbReference type="PANTHER" id="PTHR42648">
    <property type="entry name" value="TRANSPOSASE, PUTATIVE-RELATED"/>
    <property type="match status" value="1"/>
</dbReference>
<feature type="compositionally biased region" description="Acidic residues" evidence="18">
    <location>
        <begin position="751"/>
        <end position="771"/>
    </location>
</feature>
<dbReference type="Proteomes" id="UP000070412">
    <property type="component" value="Unassembled WGS sequence"/>
</dbReference>
<dbReference type="InterPro" id="IPR013103">
    <property type="entry name" value="RVT_2"/>
</dbReference>
<keyword evidence="17" id="KW-0863">Zinc-finger</keyword>
<keyword evidence="9" id="KW-0067">ATP-binding</keyword>
<reference evidence="21" key="2">
    <citation type="submission" date="2020-01" db="EMBL/GenBank/DDBJ databases">
        <authorList>
            <person name="Korhonen P.K.K."/>
            <person name="Guangxu M.G."/>
            <person name="Wang T.W."/>
            <person name="Stroehlein A.J.S."/>
            <person name="Young N.D."/>
            <person name="Ang C.-S.A."/>
            <person name="Fernando D.W.F."/>
            <person name="Lu H.L."/>
            <person name="Taylor S.T."/>
            <person name="Ehtesham M.E.M."/>
            <person name="Najaraj S.H.N."/>
            <person name="Harsha G.H.G."/>
            <person name="Madugundu A.M."/>
            <person name="Renuse S.R."/>
            <person name="Holt D.H."/>
            <person name="Pandey A.P."/>
            <person name="Papenfuss A.P."/>
            <person name="Gasser R.B.G."/>
            <person name="Fischer K.F."/>
        </authorList>
    </citation>
    <scope>NUCLEOTIDE SEQUENCE</scope>
    <source>
        <strain evidence="21">SSS_KF_BRIS2020</strain>
    </source>
</reference>
<dbReference type="GO" id="GO:0008233">
    <property type="term" value="F:peptidase activity"/>
    <property type="evidence" value="ECO:0007669"/>
    <property type="project" value="UniProtKB-KW"/>
</dbReference>
<dbReference type="GO" id="GO:0008270">
    <property type="term" value="F:zinc ion binding"/>
    <property type="evidence" value="ECO:0007669"/>
    <property type="project" value="UniProtKB-KW"/>
</dbReference>
<dbReference type="PROSITE" id="PS50994">
    <property type="entry name" value="INTEGRASE"/>
    <property type="match status" value="1"/>
</dbReference>
<keyword evidence="13" id="KW-0808">Transferase</keyword>
<evidence type="ECO:0000256" key="16">
    <source>
        <dbReference type="ARBA" id="ARBA00023268"/>
    </source>
</evidence>
<evidence type="ECO:0000259" key="20">
    <source>
        <dbReference type="PROSITE" id="PS50994"/>
    </source>
</evidence>
<dbReference type="GO" id="GO:0005524">
    <property type="term" value="F:ATP binding"/>
    <property type="evidence" value="ECO:0007669"/>
    <property type="project" value="UniProtKB-KW"/>
</dbReference>
<keyword evidence="12" id="KW-0695">RNA-directed DNA polymerase</keyword>
<keyword evidence="23" id="KW-1185">Reference proteome</keyword>
<evidence type="ECO:0000256" key="8">
    <source>
        <dbReference type="ARBA" id="ARBA00022801"/>
    </source>
</evidence>
<dbReference type="InterPro" id="IPR025724">
    <property type="entry name" value="GAG-pre-integrase_dom"/>
</dbReference>
<evidence type="ECO:0000259" key="19">
    <source>
        <dbReference type="PROSITE" id="PS50158"/>
    </source>
</evidence>
<dbReference type="InterPro" id="IPR036875">
    <property type="entry name" value="Znf_CCHC_sf"/>
</dbReference>
<keyword evidence="3" id="KW-0645">Protease</keyword>
<evidence type="ECO:0000256" key="4">
    <source>
        <dbReference type="ARBA" id="ARBA00022722"/>
    </source>
</evidence>
<evidence type="ECO:0000256" key="3">
    <source>
        <dbReference type="ARBA" id="ARBA00022670"/>
    </source>
</evidence>
<dbReference type="OrthoDB" id="6516490at2759"/>
<dbReference type="GO" id="GO:0003676">
    <property type="term" value="F:nucleic acid binding"/>
    <property type="evidence" value="ECO:0007669"/>
    <property type="project" value="InterPro"/>
</dbReference>
<evidence type="ECO:0000256" key="14">
    <source>
        <dbReference type="ARBA" id="ARBA00023113"/>
    </source>
</evidence>
<name>A0A834VEF7_SARSC</name>
<feature type="domain" description="Integrase catalytic" evidence="20">
    <location>
        <begin position="476"/>
        <end position="639"/>
    </location>
</feature>
<dbReference type="SMART" id="SM00343">
    <property type="entry name" value="ZnF_C2HC"/>
    <property type="match status" value="1"/>
</dbReference>
<dbReference type="Pfam" id="PF00098">
    <property type="entry name" value="zf-CCHC"/>
    <property type="match status" value="1"/>
</dbReference>
<dbReference type="SUPFAM" id="SSF53098">
    <property type="entry name" value="Ribonuclease H-like"/>
    <property type="match status" value="1"/>
</dbReference>
<gene>
    <name evidence="21" type="ORF">SSS_9098</name>
</gene>
<dbReference type="PROSITE" id="PS50158">
    <property type="entry name" value="ZF_CCHC"/>
    <property type="match status" value="1"/>
</dbReference>
<keyword evidence="17" id="KW-0862">Zinc</keyword>
<dbReference type="Pfam" id="PF13976">
    <property type="entry name" value="gag_pre-integrs"/>
    <property type="match status" value="1"/>
</dbReference>
<dbReference type="GO" id="GO:0003887">
    <property type="term" value="F:DNA-directed DNA polymerase activity"/>
    <property type="evidence" value="ECO:0007669"/>
    <property type="project" value="UniProtKB-KW"/>
</dbReference>
<sequence length="1348" mass="152928">MAQQQGLSIPTLGSSTFDQWLVILEEALQAYGLSKYITNFDYETREPTESELKDIARVCCTIRLSLNSEDGYSVLNIKNPIKIIEKLKDRYKGGGAKTAPELFEEYENIQYTGSISALFTQLRRIFSEFKDKGITLPIFFMNLKVKKVLPKEFADVCKSYEIQCLGRPESEHMSDTIFENELLKVERENAKNKLAGSADGSVSLASTSQKKGDGLRVTKSKKKSEIKCFACGEIGHMKFQCKKRKSKRGSKDTEETARKDVTLCSIFNSKNLVGLVNLDAKNKFIADDGASFHVVNDSSLVENLKPTREVLATMNGEITATSKGDLVCEIYNGSEWKSCRILDVLVVENQPFNVISIGKICQRENVHATTNKDGIKIFDNGEPILVGSWSPSYTNIIELKIRINGSKIVTSTVSQNKSMALWHERFGHFSPRAIEKMAKQKRVDGLPILCNDISYCVSCHQGNLADVCHRLSEDRRFLLPGFKLHLDIGGYVDQSVHGNRYFLLAVDHVSRYAKVVFMKSRTQVLDKFKRIINEVKMDTGRQVLCIRTDLGTEFMSKEFQSFIESLGIIHEKTSVATPQQNGKAERTIRTLTNHAISMIHSANLPVHLWDEAVNCSAYLYNRMLNSDDFVPYEVYFGSKPDVSNLRIFGSNGQMLNKGPKDKFGAKTVNVRMVGYEGKSMYRVYLPESRKIYLCSSVRFNEQPTCESLGDGNKPSNDISECVDDHRNSNTTNGSGSSLRCSFLDNVFQDDVNESSDDDIDEDQTIQEEDDVQSISCQTKNKVGRPKGSTNRKYERNLERIQSLRKLPSRNFMLANVLPTNYSEAIESDQSQFWQEAMEHEFNQLNKFRTWKIVERPADSDVVSVKWVYSMKSDGRYKARLVARGFEQKSDDLDVYSPVIRMDSIRIFFSLAASNQMDLVQFDCSNAFLNGDIDGTVYIEQPPGFDDGTNRVCLLQKGLYGLRQSWNKKFDEVIRSIGFNPTILDPCLYHKRDGEEFTILCLYVDDALLASNVPGKVDFYLDLIKKSFEIRVDTSGKYIGMEYFYEKKSKTVKLFQTQYLKEKLELFGMSDCKPALTPIARGTDPYSESSSDVDYPYRQAIGALLYLSCRTRPDISYSVSLLSRFIEKPTLIHVKMVKHLWRYLKGTIDYGITLGGDVSKITAFSDSDLAGEIQCKSTTGWLVLFNGPIIWKTKLQKCVIDNTSEAEFIAASLASKDVIFLKNFLLELGVETRLPELFCDNQSAVKQMVSPRVSPRLRHIRIRLLMVRDLVAENRLRVDWVRSSGQLADIFTKSLPKELHQNILKVKIIKKVQRLSSSVMRASILEQCYPSEAFTHFTFLLVPSNLKEP</sequence>
<accession>A0A834VEF7</accession>
<dbReference type="InterPro" id="IPR057670">
    <property type="entry name" value="SH3_retrovirus"/>
</dbReference>
<dbReference type="InterPro" id="IPR036397">
    <property type="entry name" value="RNaseH_sf"/>
</dbReference>
<evidence type="ECO:0000256" key="15">
    <source>
        <dbReference type="ARBA" id="ARBA00023172"/>
    </source>
</evidence>
<dbReference type="GO" id="GO:0004519">
    <property type="term" value="F:endonuclease activity"/>
    <property type="evidence" value="ECO:0007669"/>
    <property type="project" value="UniProtKB-KW"/>
</dbReference>
<feature type="domain" description="CCHC-type" evidence="19">
    <location>
        <begin position="227"/>
        <end position="243"/>
    </location>
</feature>
<keyword evidence="6" id="KW-0547">Nucleotide-binding</keyword>
<dbReference type="EnsemblMetazoa" id="SSS_9098s_mrna">
    <property type="protein sequence ID" value="KAF7493756.1"/>
    <property type="gene ID" value="SSS_9098"/>
</dbReference>
<evidence type="ECO:0000313" key="21">
    <source>
        <dbReference type="EMBL" id="KAF7493756.1"/>
    </source>
</evidence>
<keyword evidence="13" id="KW-0548">Nucleotidyltransferase</keyword>
<reference evidence="22" key="3">
    <citation type="submission" date="2022-06" db="UniProtKB">
        <authorList>
            <consortium name="EnsemblMetazoa"/>
        </authorList>
    </citation>
    <scope>IDENTIFICATION</scope>
</reference>
<keyword evidence="7" id="KW-0255">Endonuclease</keyword>
<dbReference type="SUPFAM" id="SSF57756">
    <property type="entry name" value="Retrovirus zinc finger-like domains"/>
    <property type="match status" value="1"/>
</dbReference>
<keyword evidence="14" id="KW-0917">Virion maturation</keyword>
<dbReference type="InterPro" id="IPR012337">
    <property type="entry name" value="RNaseH-like_sf"/>
</dbReference>
<proteinExistence type="predicted"/>
<evidence type="ECO:0000256" key="10">
    <source>
        <dbReference type="ARBA" id="ARBA00022842"/>
    </source>
</evidence>
<evidence type="ECO:0000256" key="1">
    <source>
        <dbReference type="ARBA" id="ARBA00002180"/>
    </source>
</evidence>
<evidence type="ECO:0000256" key="17">
    <source>
        <dbReference type="PROSITE-ProRule" id="PRU00047"/>
    </source>
</evidence>
<reference evidence="23" key="1">
    <citation type="journal article" date="2020" name="PLoS Negl. Trop. Dis.">
        <title>High-quality nuclear genome for Sarcoptes scabiei-A critical resource for a neglected parasite.</title>
        <authorList>
            <person name="Korhonen P.K."/>
            <person name="Gasser R.B."/>
            <person name="Ma G."/>
            <person name="Wang T."/>
            <person name="Stroehlein A.J."/>
            <person name="Young N.D."/>
            <person name="Ang C.S."/>
            <person name="Fernando D.D."/>
            <person name="Lu H.C."/>
            <person name="Taylor S."/>
            <person name="Reynolds S.L."/>
            <person name="Mofiz E."/>
            <person name="Najaraj S.H."/>
            <person name="Gowda H."/>
            <person name="Madugundu A."/>
            <person name="Renuse S."/>
            <person name="Holt D."/>
            <person name="Pandey A."/>
            <person name="Papenfuss A.T."/>
            <person name="Fischer K."/>
        </authorList>
    </citation>
    <scope>NUCLEOTIDE SEQUENCE [LARGE SCALE GENOMIC DNA]</scope>
</reference>
<dbReference type="GO" id="GO:0015074">
    <property type="term" value="P:DNA integration"/>
    <property type="evidence" value="ECO:0007669"/>
    <property type="project" value="UniProtKB-KW"/>
</dbReference>
<protein>
    <submittedName>
        <fullName evidence="21">Retrovirus-related Pol polyprotein from transposon TNT 1-94</fullName>
    </submittedName>
</protein>
<keyword evidence="13" id="KW-0239">DNA-directed DNA polymerase</keyword>
<evidence type="ECO:0000313" key="22">
    <source>
        <dbReference type="EnsemblMetazoa" id="KAF7493756.1"/>
    </source>
</evidence>
<dbReference type="Pfam" id="PF07727">
    <property type="entry name" value="RVT_2"/>
    <property type="match status" value="1"/>
</dbReference>
<evidence type="ECO:0000256" key="2">
    <source>
        <dbReference type="ARBA" id="ARBA00022612"/>
    </source>
</evidence>
<evidence type="ECO:0000256" key="6">
    <source>
        <dbReference type="ARBA" id="ARBA00022741"/>
    </source>
</evidence>
<keyword evidence="4" id="KW-0540">Nuclease</keyword>
<evidence type="ECO:0000256" key="11">
    <source>
        <dbReference type="ARBA" id="ARBA00022908"/>
    </source>
</evidence>
<evidence type="ECO:0000313" key="23">
    <source>
        <dbReference type="Proteomes" id="UP000070412"/>
    </source>
</evidence>
<organism evidence="21">
    <name type="scientific">Sarcoptes scabiei</name>
    <name type="common">Itch mite</name>
    <name type="synonym">Acarus scabiei</name>
    <dbReference type="NCBI Taxonomy" id="52283"/>
    <lineage>
        <taxon>Eukaryota</taxon>
        <taxon>Metazoa</taxon>
        <taxon>Ecdysozoa</taxon>
        <taxon>Arthropoda</taxon>
        <taxon>Chelicerata</taxon>
        <taxon>Arachnida</taxon>
        <taxon>Acari</taxon>
        <taxon>Acariformes</taxon>
        <taxon>Sarcoptiformes</taxon>
        <taxon>Astigmata</taxon>
        <taxon>Psoroptidia</taxon>
        <taxon>Sarcoptoidea</taxon>
        <taxon>Sarcoptidae</taxon>
        <taxon>Sarcoptinae</taxon>
        <taxon>Sarcoptes</taxon>
    </lineage>
</organism>